<sequence length="108" mass="12081">MWIEEGMEVRGADGEKLGKVIGTQADSFMVEKGFLFPRDCLVSWSEVTDIRDGTIHVARTKDELGLGRGFDQVGVYGFHEGGGTPRSKAERRDERPSEMLGGVHERRR</sequence>
<proteinExistence type="predicted"/>
<evidence type="ECO:0000313" key="3">
    <source>
        <dbReference type="Proteomes" id="UP000019678"/>
    </source>
</evidence>
<organism evidence="2 3">
    <name type="scientific">Chondromyces apiculatus DSM 436</name>
    <dbReference type="NCBI Taxonomy" id="1192034"/>
    <lineage>
        <taxon>Bacteria</taxon>
        <taxon>Pseudomonadati</taxon>
        <taxon>Myxococcota</taxon>
        <taxon>Polyangia</taxon>
        <taxon>Polyangiales</taxon>
        <taxon>Polyangiaceae</taxon>
        <taxon>Chondromyces</taxon>
    </lineage>
</organism>
<keyword evidence="3" id="KW-1185">Reference proteome</keyword>
<name>A0A017SXF3_9BACT</name>
<dbReference type="EMBL" id="ASRX01000093">
    <property type="protein sequence ID" value="EYF00981.1"/>
    <property type="molecule type" value="Genomic_DNA"/>
</dbReference>
<dbReference type="STRING" id="1192034.CAP_8849"/>
<accession>A0A017SXF3</accession>
<dbReference type="InterPro" id="IPR018684">
    <property type="entry name" value="DUF2171"/>
</dbReference>
<feature type="compositionally biased region" description="Basic and acidic residues" evidence="1">
    <location>
        <begin position="87"/>
        <end position="97"/>
    </location>
</feature>
<gene>
    <name evidence="2" type="ORF">CAP_8849</name>
</gene>
<dbReference type="Proteomes" id="UP000019678">
    <property type="component" value="Unassembled WGS sequence"/>
</dbReference>
<comment type="caution">
    <text evidence="2">The sequence shown here is derived from an EMBL/GenBank/DDBJ whole genome shotgun (WGS) entry which is preliminary data.</text>
</comment>
<feature type="region of interest" description="Disordered" evidence="1">
    <location>
        <begin position="76"/>
        <end position="108"/>
    </location>
</feature>
<dbReference type="eggNOG" id="COG3861">
    <property type="taxonomic scope" value="Bacteria"/>
</dbReference>
<evidence type="ECO:0000313" key="2">
    <source>
        <dbReference type="EMBL" id="EYF00981.1"/>
    </source>
</evidence>
<evidence type="ECO:0000256" key="1">
    <source>
        <dbReference type="SAM" id="MobiDB-lite"/>
    </source>
</evidence>
<reference evidence="2 3" key="1">
    <citation type="submission" date="2013-05" db="EMBL/GenBank/DDBJ databases">
        <title>Genome assembly of Chondromyces apiculatus DSM 436.</title>
        <authorList>
            <person name="Sharma G."/>
            <person name="Khatri I."/>
            <person name="Kaur C."/>
            <person name="Mayilraj S."/>
            <person name="Subramanian S."/>
        </authorList>
    </citation>
    <scope>NUCLEOTIDE SEQUENCE [LARGE SCALE GENOMIC DNA]</scope>
    <source>
        <strain evidence="2 3">DSM 436</strain>
    </source>
</reference>
<dbReference type="AlphaFoldDB" id="A0A017SXF3"/>
<protein>
    <recommendedName>
        <fullName evidence="4">PRC-barrel domain-containing protein</fullName>
    </recommendedName>
</protein>
<evidence type="ECO:0008006" key="4">
    <source>
        <dbReference type="Google" id="ProtNLM"/>
    </source>
</evidence>
<dbReference type="Pfam" id="PF09939">
    <property type="entry name" value="DUF2171"/>
    <property type="match status" value="1"/>
</dbReference>